<dbReference type="GeneID" id="8858550"/>
<proteinExistence type="predicted"/>
<evidence type="ECO:0000313" key="1">
    <source>
        <dbReference type="EMBL" id="EFC39714.1"/>
    </source>
</evidence>
<dbReference type="Proteomes" id="UP000006671">
    <property type="component" value="Unassembled WGS sequence"/>
</dbReference>
<dbReference type="AlphaFoldDB" id="D2VTU6"/>
<dbReference type="RefSeq" id="XP_002672458.1">
    <property type="nucleotide sequence ID" value="XM_002672412.1"/>
</dbReference>
<accession>D2VTU6</accession>
<sequence length="386" mass="45378">MCIHTTNEEKQPLISNHYIEQQLDLHCVGVMFGKYATEKETMTLQTFHRKGTLYFVNNSHGKKDRWKIRMFIPKHSTSLDPVPKLCFASNKTISELGMDSTSKLTINDDDFIIIEFIYSNPKKTTKKSSPKPHELFLVQNKQKHFLFPLYIFSKQCFDNIYLPDFWEILVIETFFIYLLKEGDINDILLLWSAVFKFIGNDSLDKVYFDLYNSKNNVNGFLSICREILKNDYVENYWKYLFESPFFLLIYVLTIPNLIENFSNNYTELFQTTFHKTIVSFIMQEACNAKLITNALNEMSNEFDFVKKFNDEKLKYFEMLNNTAMGTVSHIASISAHCEHIEMFRCVLHLLQNIGPYLEKYQVVTECSTPETKTKTVSLLDKIRNLF</sequence>
<evidence type="ECO:0000313" key="2">
    <source>
        <dbReference type="Proteomes" id="UP000006671"/>
    </source>
</evidence>
<dbReference type="KEGG" id="ngr:NAEGRDRAFT_72431"/>
<reference evidence="1 2" key="1">
    <citation type="journal article" date="2010" name="Cell">
        <title>The genome of Naegleria gruberi illuminates early eukaryotic versatility.</title>
        <authorList>
            <person name="Fritz-Laylin L.K."/>
            <person name="Prochnik S.E."/>
            <person name="Ginger M.L."/>
            <person name="Dacks J.B."/>
            <person name="Carpenter M.L."/>
            <person name="Field M.C."/>
            <person name="Kuo A."/>
            <person name="Paredez A."/>
            <person name="Chapman J."/>
            <person name="Pham J."/>
            <person name="Shu S."/>
            <person name="Neupane R."/>
            <person name="Cipriano M."/>
            <person name="Mancuso J."/>
            <person name="Tu H."/>
            <person name="Salamov A."/>
            <person name="Lindquist E."/>
            <person name="Shapiro H."/>
            <person name="Lucas S."/>
            <person name="Grigoriev I.V."/>
            <person name="Cande W.Z."/>
            <person name="Fulton C."/>
            <person name="Rokhsar D.S."/>
            <person name="Dawson S.C."/>
        </authorList>
    </citation>
    <scope>NUCLEOTIDE SEQUENCE [LARGE SCALE GENOMIC DNA]</scope>
    <source>
        <strain evidence="1 2">NEG-M</strain>
    </source>
</reference>
<dbReference type="EMBL" id="GG738897">
    <property type="protein sequence ID" value="EFC39714.1"/>
    <property type="molecule type" value="Genomic_DNA"/>
</dbReference>
<organism evidence="2">
    <name type="scientific">Naegleria gruberi</name>
    <name type="common">Amoeba</name>
    <dbReference type="NCBI Taxonomy" id="5762"/>
    <lineage>
        <taxon>Eukaryota</taxon>
        <taxon>Discoba</taxon>
        <taxon>Heterolobosea</taxon>
        <taxon>Tetramitia</taxon>
        <taxon>Eutetramitia</taxon>
        <taxon>Vahlkampfiidae</taxon>
        <taxon>Naegleria</taxon>
    </lineage>
</organism>
<protein>
    <submittedName>
        <fullName evidence="1">Predicted protein</fullName>
    </submittedName>
</protein>
<name>D2VTU6_NAEGR</name>
<keyword evidence="2" id="KW-1185">Reference proteome</keyword>
<dbReference type="InParanoid" id="D2VTU6"/>
<dbReference type="VEuPathDB" id="AmoebaDB:NAEGRDRAFT_72431"/>
<gene>
    <name evidence="1" type="ORF">NAEGRDRAFT_72431</name>
</gene>